<dbReference type="AlphaFoldDB" id="D9RXK9"/>
<keyword evidence="1" id="KW-0472">Membrane</keyword>
<proteinExistence type="predicted"/>
<dbReference type="HOGENOM" id="CLU_1467554_0_0_9"/>
<dbReference type="Proteomes" id="UP000000272">
    <property type="component" value="Chromosome"/>
</dbReference>
<dbReference type="Pfam" id="PF05137">
    <property type="entry name" value="PilN"/>
    <property type="match status" value="1"/>
</dbReference>
<dbReference type="InterPro" id="IPR052534">
    <property type="entry name" value="Extracell_DNA_Util/SecSys_Comp"/>
</dbReference>
<keyword evidence="3" id="KW-1185">Reference proteome</keyword>
<sequence>MMHKLNLIPAEFLNERGKKRQRFFYAFIAFLTAVLLLLVFTRIYGEVCKLRNELEEVDRQLNFYRSAVGPGRDLERLYSDLQERRRITSNLATHKSTWSSYIQEIMKSSPEKILLLSIDIGDGGSGVIRGTSPDNLSVARMIENLRRIDGFVGVKLGFIKLETEKGLFTFEIYFQVQGNDAIEN</sequence>
<dbReference type="eggNOG" id="COG3166">
    <property type="taxonomic scope" value="Bacteria"/>
</dbReference>
<dbReference type="InterPro" id="IPR007813">
    <property type="entry name" value="PilN"/>
</dbReference>
<organism evidence="2 3">
    <name type="scientific">Thermosediminibacter oceani (strain ATCC BAA-1034 / DSM 16646 / JW/IW-1228P)</name>
    <dbReference type="NCBI Taxonomy" id="555079"/>
    <lineage>
        <taxon>Bacteria</taxon>
        <taxon>Bacillati</taxon>
        <taxon>Bacillota</taxon>
        <taxon>Clostridia</taxon>
        <taxon>Thermosediminibacterales</taxon>
        <taxon>Thermosediminibacteraceae</taxon>
        <taxon>Thermosediminibacter</taxon>
    </lineage>
</organism>
<dbReference type="KEGG" id="toc:Toce_1328"/>
<dbReference type="EMBL" id="CP002131">
    <property type="protein sequence ID" value="ADL08083.1"/>
    <property type="molecule type" value="Genomic_DNA"/>
</dbReference>
<reference evidence="2 3" key="1">
    <citation type="journal article" date="2010" name="Stand. Genomic Sci.">
        <title>Complete genome sequence of Thermosediminibacter oceani type strain (JW/IW-1228P).</title>
        <authorList>
            <person name="Pitluck S."/>
            <person name="Yasawong M."/>
            <person name="Munk C."/>
            <person name="Nolan M."/>
            <person name="Lapidus A."/>
            <person name="Lucas S."/>
            <person name="Glavina Del Rio T."/>
            <person name="Tice H."/>
            <person name="Cheng J.F."/>
            <person name="Bruce D."/>
            <person name="Detter C."/>
            <person name="Tapia R."/>
            <person name="Han C."/>
            <person name="Goodwin L."/>
            <person name="Liolios K."/>
            <person name="Ivanova N."/>
            <person name="Mavromatis K."/>
            <person name="Mikhailova N."/>
            <person name="Pati A."/>
            <person name="Chen A."/>
            <person name="Palaniappan K."/>
            <person name="Land M."/>
            <person name="Hauser L."/>
            <person name="Chang Y.J."/>
            <person name="Jeffries C.D."/>
            <person name="Rohde M."/>
            <person name="Spring S."/>
            <person name="Sikorski J."/>
            <person name="Goker M."/>
            <person name="Woyke T."/>
            <person name="Bristow J."/>
            <person name="Eisen J.A."/>
            <person name="Markowitz V."/>
            <person name="Hugenholtz P."/>
            <person name="Kyrpides N.C."/>
            <person name="Klenk H.P."/>
        </authorList>
    </citation>
    <scope>NUCLEOTIDE SEQUENCE [LARGE SCALE GENOMIC DNA]</scope>
    <source>
        <strain evidence="3">ATCC BAA-1034 / DSM 16646 / JW/IW-1228P</strain>
    </source>
</reference>
<name>D9RXK9_THEOJ</name>
<gene>
    <name evidence="2" type="ordered locus">Toce_1328</name>
</gene>
<dbReference type="PANTHER" id="PTHR40278:SF1">
    <property type="entry name" value="DNA UTILIZATION PROTEIN HOFN"/>
    <property type="match status" value="1"/>
</dbReference>
<evidence type="ECO:0000256" key="1">
    <source>
        <dbReference type="SAM" id="Phobius"/>
    </source>
</evidence>
<evidence type="ECO:0000313" key="3">
    <source>
        <dbReference type="Proteomes" id="UP000000272"/>
    </source>
</evidence>
<feature type="transmembrane region" description="Helical" evidence="1">
    <location>
        <begin position="23"/>
        <end position="44"/>
    </location>
</feature>
<dbReference type="PANTHER" id="PTHR40278">
    <property type="entry name" value="DNA UTILIZATION PROTEIN HOFN"/>
    <property type="match status" value="1"/>
</dbReference>
<protein>
    <submittedName>
        <fullName evidence="2">Fimbrial assembly family protein</fullName>
    </submittedName>
</protein>
<accession>D9RXK9</accession>
<dbReference type="STRING" id="555079.Toce_1328"/>
<keyword evidence="1" id="KW-1133">Transmembrane helix</keyword>
<evidence type="ECO:0000313" key="2">
    <source>
        <dbReference type="EMBL" id="ADL08083.1"/>
    </source>
</evidence>
<keyword evidence="1" id="KW-0812">Transmembrane</keyword>